<dbReference type="Proteomes" id="UP000265828">
    <property type="component" value="Unassembled WGS sequence"/>
</dbReference>
<dbReference type="Proteomes" id="UP000253208">
    <property type="component" value="Unassembled WGS sequence"/>
</dbReference>
<dbReference type="Proteomes" id="UP000285897">
    <property type="component" value="Unassembled WGS sequence"/>
</dbReference>
<dbReference type="EMBL" id="PSQG01000003">
    <property type="protein sequence ID" value="RCH45809.1"/>
    <property type="molecule type" value="Genomic_DNA"/>
</dbReference>
<proteinExistence type="predicted"/>
<evidence type="ECO:0000313" key="8">
    <source>
        <dbReference type="Proteomes" id="UP000265828"/>
    </source>
</evidence>
<comment type="caution">
    <text evidence="2">The sequence shown here is derived from an EMBL/GenBank/DDBJ whole genome shotgun (WGS) entry which is preliminary data.</text>
</comment>
<evidence type="ECO:0000313" key="3">
    <source>
        <dbReference type="EMBL" id="RGN83862.1"/>
    </source>
</evidence>
<evidence type="ECO:0000313" key="9">
    <source>
        <dbReference type="Proteomes" id="UP000285897"/>
    </source>
</evidence>
<evidence type="ECO:0000256" key="1">
    <source>
        <dbReference type="SAM" id="Phobius"/>
    </source>
</evidence>
<feature type="transmembrane region" description="Helical" evidence="1">
    <location>
        <begin position="12"/>
        <end position="35"/>
    </location>
</feature>
<organism evidence="2 6">
    <name type="scientific">Blautia obeum</name>
    <dbReference type="NCBI Taxonomy" id="40520"/>
    <lineage>
        <taxon>Bacteria</taxon>
        <taxon>Bacillati</taxon>
        <taxon>Bacillota</taxon>
        <taxon>Clostridia</taxon>
        <taxon>Lachnospirales</taxon>
        <taxon>Lachnospiraceae</taxon>
        <taxon>Blautia</taxon>
    </lineage>
</organism>
<reference evidence="7 8" key="2">
    <citation type="submission" date="2018-08" db="EMBL/GenBank/DDBJ databases">
        <title>A genome reference for cultivated species of the human gut microbiota.</title>
        <authorList>
            <person name="Zou Y."/>
            <person name="Xue W."/>
            <person name="Luo G."/>
        </authorList>
    </citation>
    <scope>NUCLEOTIDE SEQUENCE [LARGE SCALE GENOMIC DNA]</scope>
    <source>
        <strain evidence="4 8">AF14-23</strain>
        <strain evidence="5 9">AF37-6AC</strain>
        <strain evidence="3 7">OM03-6</strain>
    </source>
</reference>
<evidence type="ECO:0000313" key="4">
    <source>
        <dbReference type="EMBL" id="RGV60232.1"/>
    </source>
</evidence>
<evidence type="ECO:0000313" key="6">
    <source>
        <dbReference type="Proteomes" id="UP000253208"/>
    </source>
</evidence>
<evidence type="ECO:0000313" key="7">
    <source>
        <dbReference type="Proteomes" id="UP000261105"/>
    </source>
</evidence>
<feature type="transmembrane region" description="Helical" evidence="1">
    <location>
        <begin position="47"/>
        <end position="69"/>
    </location>
</feature>
<dbReference type="RefSeq" id="WP_059085791.1">
    <property type="nucleotide sequence ID" value="NZ_CAXSLC010000064.1"/>
</dbReference>
<dbReference type="EMBL" id="QRZI01000021">
    <property type="protein sequence ID" value="RGV60232.1"/>
    <property type="molecule type" value="Genomic_DNA"/>
</dbReference>
<protein>
    <submittedName>
        <fullName evidence="2">Uncharacterized protein</fullName>
    </submittedName>
</protein>
<sequence>MKKLNYTEDLLRVIFFWIGTFFLVSGILSFLGILKPAVNSGIQNPDMLGTVFSITGVLLCIISAALGIYTAKLDKLHLQLIENGTKVKGLVEKVYLQKYTRYRRQIPYRILYSFTYHDKVYYHKSRLVWEKPDLKKGDLITVYVNNLGKSTVYNCNEAV</sequence>
<dbReference type="EMBL" id="QROS01000002">
    <property type="protein sequence ID" value="RHL49713.1"/>
    <property type="molecule type" value="Genomic_DNA"/>
</dbReference>
<evidence type="ECO:0000313" key="2">
    <source>
        <dbReference type="EMBL" id="RCH45809.1"/>
    </source>
</evidence>
<dbReference type="EMBL" id="QSUZ01000037">
    <property type="protein sequence ID" value="RGN83862.1"/>
    <property type="molecule type" value="Genomic_DNA"/>
</dbReference>
<evidence type="ECO:0000313" key="5">
    <source>
        <dbReference type="EMBL" id="RHL49713.1"/>
    </source>
</evidence>
<accession>A0A367G7G7</accession>
<dbReference type="AlphaFoldDB" id="A0A367G7G7"/>
<dbReference type="Proteomes" id="UP000261105">
    <property type="component" value="Unassembled WGS sequence"/>
</dbReference>
<keyword evidence="1" id="KW-1133">Transmembrane helix</keyword>
<name>A0A367G7G7_9FIRM</name>
<keyword evidence="1" id="KW-0472">Membrane</keyword>
<keyword evidence="1" id="KW-0812">Transmembrane</keyword>
<gene>
    <name evidence="2" type="ORF">C4886_03065</name>
    <name evidence="5" type="ORF">DW021_05080</name>
    <name evidence="4" type="ORF">DWW07_17610</name>
    <name evidence="3" type="ORF">DXB38_15930</name>
</gene>
<reference evidence="2 6" key="1">
    <citation type="submission" date="2018-02" db="EMBL/GenBank/DDBJ databases">
        <title>Complete genome sequencing of Faecalibacterium prausnitzii strains isolated from the human gut.</title>
        <authorList>
            <person name="Fitzgerald B.C."/>
            <person name="Shkoporov A.N."/>
            <person name="Ross P.R."/>
            <person name="Hill C."/>
        </authorList>
    </citation>
    <scope>NUCLEOTIDE SEQUENCE [LARGE SCALE GENOMIC DNA]</scope>
    <source>
        <strain evidence="2 6">APC942/31-1</strain>
    </source>
</reference>